<dbReference type="AlphaFoldDB" id="A0A7R8WAE8"/>
<feature type="compositionally biased region" description="Low complexity" evidence="1">
    <location>
        <begin position="25"/>
        <end position="36"/>
    </location>
</feature>
<reference evidence="2" key="1">
    <citation type="submission" date="2020-11" db="EMBL/GenBank/DDBJ databases">
        <authorList>
            <person name="Tran Van P."/>
        </authorList>
    </citation>
    <scope>NUCLEOTIDE SEQUENCE</scope>
</reference>
<evidence type="ECO:0000256" key="1">
    <source>
        <dbReference type="SAM" id="MobiDB-lite"/>
    </source>
</evidence>
<evidence type="ECO:0000313" key="2">
    <source>
        <dbReference type="EMBL" id="CAD7227339.1"/>
    </source>
</evidence>
<feature type="non-terminal residue" evidence="2">
    <location>
        <position position="1"/>
    </location>
</feature>
<accession>A0A7R8WAE8</accession>
<organism evidence="2">
    <name type="scientific">Cyprideis torosa</name>
    <dbReference type="NCBI Taxonomy" id="163714"/>
    <lineage>
        <taxon>Eukaryota</taxon>
        <taxon>Metazoa</taxon>
        <taxon>Ecdysozoa</taxon>
        <taxon>Arthropoda</taxon>
        <taxon>Crustacea</taxon>
        <taxon>Oligostraca</taxon>
        <taxon>Ostracoda</taxon>
        <taxon>Podocopa</taxon>
        <taxon>Podocopida</taxon>
        <taxon>Cytherocopina</taxon>
        <taxon>Cytheroidea</taxon>
        <taxon>Cytherideidae</taxon>
        <taxon>Cyprideis</taxon>
    </lineage>
</organism>
<name>A0A7R8WAE8_9CRUS</name>
<gene>
    <name evidence="2" type="ORF">CTOB1V02_LOCUS5247</name>
</gene>
<sequence length="140" mass="15476">RLLDDLQADLGSPSNREVERVITQSSSSSRVSRARSPPGLGRSDGMALELSSPQLVRRSSTGRGVSPSPGGLGVVRSREEFTTPDKKTRVVTEKYSKEDRLDLMIEALLFHSRESKVLNIFTFHSIHIKEVSYMNFTAAA</sequence>
<protein>
    <submittedName>
        <fullName evidence="2">Uncharacterized protein</fullName>
    </submittedName>
</protein>
<feature type="region of interest" description="Disordered" evidence="1">
    <location>
        <begin position="1"/>
        <end position="75"/>
    </location>
</feature>
<dbReference type="EMBL" id="OB661108">
    <property type="protein sequence ID" value="CAD7227339.1"/>
    <property type="molecule type" value="Genomic_DNA"/>
</dbReference>
<feature type="compositionally biased region" description="Polar residues" evidence="1">
    <location>
        <begin position="51"/>
        <end position="61"/>
    </location>
</feature>
<proteinExistence type="predicted"/>